<keyword evidence="1" id="KW-0472">Membrane</keyword>
<feature type="transmembrane region" description="Helical" evidence="1">
    <location>
        <begin position="36"/>
        <end position="56"/>
    </location>
</feature>
<organism evidence="2 3">
    <name type="scientific">Streptomyces viridosporus T7A</name>
    <dbReference type="NCBI Taxonomy" id="665577"/>
    <lineage>
        <taxon>Bacteria</taxon>
        <taxon>Bacillati</taxon>
        <taxon>Actinomycetota</taxon>
        <taxon>Actinomycetes</taxon>
        <taxon>Kitasatosporales</taxon>
        <taxon>Streptomycetaceae</taxon>
        <taxon>Streptomyces</taxon>
    </lineage>
</organism>
<evidence type="ECO:0000256" key="1">
    <source>
        <dbReference type="SAM" id="Phobius"/>
    </source>
</evidence>
<name>A0ABX6A9I9_STRVD</name>
<dbReference type="InterPro" id="IPR024735">
    <property type="entry name" value="TcpC"/>
</dbReference>
<proteinExistence type="predicted"/>
<reference evidence="2 3" key="1">
    <citation type="submission" date="2017-09" db="EMBL/GenBank/DDBJ databases">
        <authorList>
            <person name="Lee N."/>
            <person name="Cho B.-K."/>
        </authorList>
    </citation>
    <scope>NUCLEOTIDE SEQUENCE [LARGE SCALE GENOMIC DNA]</scope>
    <source>
        <strain evidence="2 3">ATCC 39115</strain>
    </source>
</reference>
<keyword evidence="1" id="KW-1133">Transmembrane helix</keyword>
<dbReference type="Pfam" id="PF12642">
    <property type="entry name" value="TpcC"/>
    <property type="match status" value="1"/>
</dbReference>
<keyword evidence="3" id="KW-1185">Reference proteome</keyword>
<keyword evidence="1" id="KW-0812">Transmembrane</keyword>
<evidence type="ECO:0000313" key="2">
    <source>
        <dbReference type="EMBL" id="QEU83398.1"/>
    </source>
</evidence>
<gene>
    <name evidence="2" type="ORF">CP969_00285</name>
</gene>
<dbReference type="EMBL" id="CP023700">
    <property type="protein sequence ID" value="QEU83398.1"/>
    <property type="molecule type" value="Genomic_DNA"/>
</dbReference>
<sequence length="313" mass="32472">MTMSPGKQATEPEAAAVVAAGVRLEKMRRRVRLSRLVLFTAIAAGPVALGAAVVSGPTTVAAIPKSTSTTMRTTATAAADPSGYAQLFVGAWLRSSADDTATAQARLAQSLAPDVELPDRAADAHARLESVTAVRSAQHEAGRWWVTVAAQYADASMRYFAVPVASSDDGGSFTVTEVPSVVAGPARAEVTKSPYGVRVPEGELSSTVGQFLGAYLTGAGEVERYLAPGVKLSAVSPAPYSAVTVRQVLALEETAAGEKVPDDGITVRVLAQVEARDAAGRWPLAYEMELTARSGRWDVVALGSGFAKKGGRS</sequence>
<protein>
    <submittedName>
        <fullName evidence="2">Conjugal transfer protein</fullName>
    </submittedName>
</protein>
<evidence type="ECO:0000313" key="3">
    <source>
        <dbReference type="Proteomes" id="UP000327143"/>
    </source>
</evidence>
<dbReference type="Proteomes" id="UP000327143">
    <property type="component" value="Chromosome"/>
</dbReference>
<accession>A0ABX6A9I9</accession>